<name>A0AAV1SCL6_9ROSI</name>
<protein>
    <submittedName>
        <fullName evidence="1">Uncharacterized protein</fullName>
    </submittedName>
</protein>
<evidence type="ECO:0000313" key="2">
    <source>
        <dbReference type="Proteomes" id="UP001314170"/>
    </source>
</evidence>
<dbReference type="AlphaFoldDB" id="A0AAV1SCL6"/>
<dbReference type="EMBL" id="CAWUPB010001173">
    <property type="protein sequence ID" value="CAK7348275.1"/>
    <property type="molecule type" value="Genomic_DNA"/>
</dbReference>
<reference evidence="1 2" key="1">
    <citation type="submission" date="2024-01" db="EMBL/GenBank/DDBJ databases">
        <authorList>
            <person name="Waweru B."/>
        </authorList>
    </citation>
    <scope>NUCLEOTIDE SEQUENCE [LARGE SCALE GENOMIC DNA]</scope>
</reference>
<feature type="non-terminal residue" evidence="1">
    <location>
        <position position="55"/>
    </location>
</feature>
<dbReference type="Proteomes" id="UP001314170">
    <property type="component" value="Unassembled WGS sequence"/>
</dbReference>
<keyword evidence="2" id="KW-1185">Reference proteome</keyword>
<accession>A0AAV1SCL6</accession>
<organism evidence="1 2">
    <name type="scientific">Dovyalis caffra</name>
    <dbReference type="NCBI Taxonomy" id="77055"/>
    <lineage>
        <taxon>Eukaryota</taxon>
        <taxon>Viridiplantae</taxon>
        <taxon>Streptophyta</taxon>
        <taxon>Embryophyta</taxon>
        <taxon>Tracheophyta</taxon>
        <taxon>Spermatophyta</taxon>
        <taxon>Magnoliopsida</taxon>
        <taxon>eudicotyledons</taxon>
        <taxon>Gunneridae</taxon>
        <taxon>Pentapetalae</taxon>
        <taxon>rosids</taxon>
        <taxon>fabids</taxon>
        <taxon>Malpighiales</taxon>
        <taxon>Salicaceae</taxon>
        <taxon>Flacourtieae</taxon>
        <taxon>Dovyalis</taxon>
    </lineage>
</organism>
<evidence type="ECO:0000313" key="1">
    <source>
        <dbReference type="EMBL" id="CAK7348275.1"/>
    </source>
</evidence>
<comment type="caution">
    <text evidence="1">The sequence shown here is derived from an EMBL/GenBank/DDBJ whole genome shotgun (WGS) entry which is preliminary data.</text>
</comment>
<proteinExistence type="predicted"/>
<sequence length="55" mass="6467">MELVLKGPTIAKLTQTCDQVGNKAKKWKLRIQPDHEQLLFGLPDKWHGQREEREQ</sequence>
<gene>
    <name evidence="1" type="ORF">DCAF_LOCUS20971</name>
</gene>